<name>A0ABQ7ZEA9_BRANA</name>
<dbReference type="PANTHER" id="PTHR17695">
    <property type="entry name" value="SMALL SUBUNIT PROCESSOME COMPONENT 20 HOMOLOG"/>
    <property type="match status" value="1"/>
</dbReference>
<organism evidence="1 2">
    <name type="scientific">Brassica napus</name>
    <name type="common">Rape</name>
    <dbReference type="NCBI Taxonomy" id="3708"/>
    <lineage>
        <taxon>Eukaryota</taxon>
        <taxon>Viridiplantae</taxon>
        <taxon>Streptophyta</taxon>
        <taxon>Embryophyta</taxon>
        <taxon>Tracheophyta</taxon>
        <taxon>Spermatophyta</taxon>
        <taxon>Magnoliopsida</taxon>
        <taxon>eudicotyledons</taxon>
        <taxon>Gunneridae</taxon>
        <taxon>Pentapetalae</taxon>
        <taxon>rosids</taxon>
        <taxon>malvids</taxon>
        <taxon>Brassicales</taxon>
        <taxon>Brassicaceae</taxon>
        <taxon>Brassiceae</taxon>
        <taxon>Brassica</taxon>
    </lineage>
</organism>
<sequence length="211" mass="24053">MLRNIFMLPGPRIEDVFAFVLDKPPNGSTFFKDCLVELRICCRIFKLGKFIFSKLVSELQMEARFSIDPILRLIAALSRDLKDDFAPFLPRVVNSLVVLLNNGGQKDAETIEQIFTSWSEIIENLRFCFSRDIQGALSDIINEKISRSMSCVLDLARPSQLEKGDTAAESLSREHLFTGIKMMLFEVAEQPERAARAGFLHYDMIVRLQKS</sequence>
<gene>
    <name evidence="1" type="ORF">HID58_065863</name>
</gene>
<dbReference type="SUPFAM" id="SSF48371">
    <property type="entry name" value="ARM repeat"/>
    <property type="match status" value="1"/>
</dbReference>
<dbReference type="PANTHER" id="PTHR17695:SF11">
    <property type="entry name" value="SMALL SUBUNIT PROCESSOME COMPONENT 20 HOMOLOG"/>
    <property type="match status" value="1"/>
</dbReference>
<evidence type="ECO:0000313" key="1">
    <source>
        <dbReference type="EMBL" id="KAH0878469.1"/>
    </source>
</evidence>
<proteinExistence type="predicted"/>
<protein>
    <submittedName>
        <fullName evidence="1">Uncharacterized protein</fullName>
    </submittedName>
</protein>
<dbReference type="Proteomes" id="UP000824890">
    <property type="component" value="Unassembled WGS sequence"/>
</dbReference>
<accession>A0ABQ7ZEA9</accession>
<reference evidence="1 2" key="1">
    <citation type="submission" date="2021-05" db="EMBL/GenBank/DDBJ databases">
        <title>Genome Assembly of Synthetic Allotetraploid Brassica napus Reveals Homoeologous Exchanges between Subgenomes.</title>
        <authorList>
            <person name="Davis J.T."/>
        </authorList>
    </citation>
    <scope>NUCLEOTIDE SEQUENCE [LARGE SCALE GENOMIC DNA]</scope>
    <source>
        <strain evidence="2">cv. Da-Ae</strain>
        <tissue evidence="1">Seedling</tissue>
    </source>
</reference>
<keyword evidence="2" id="KW-1185">Reference proteome</keyword>
<dbReference type="InterPro" id="IPR016024">
    <property type="entry name" value="ARM-type_fold"/>
</dbReference>
<dbReference type="InterPro" id="IPR052575">
    <property type="entry name" value="SSU_processome_comp_20"/>
</dbReference>
<evidence type="ECO:0000313" key="2">
    <source>
        <dbReference type="Proteomes" id="UP000824890"/>
    </source>
</evidence>
<comment type="caution">
    <text evidence="1">The sequence shown here is derived from an EMBL/GenBank/DDBJ whole genome shotgun (WGS) entry which is preliminary data.</text>
</comment>
<dbReference type="EMBL" id="JAGKQM010000015">
    <property type="protein sequence ID" value="KAH0878469.1"/>
    <property type="molecule type" value="Genomic_DNA"/>
</dbReference>